<dbReference type="RefSeq" id="WP_014454744.1">
    <property type="nucleotide sequence ID" value="NC_017098.1"/>
</dbReference>
<name>H9UGV4_SPIAZ</name>
<keyword evidence="3" id="KW-1185">Reference proteome</keyword>
<dbReference type="OrthoDB" id="368442at2"/>
<dbReference type="STRING" id="889378.Spiaf_0647"/>
<gene>
    <name evidence="2" type="ordered locus">Spiaf_0647</name>
</gene>
<dbReference type="InterPro" id="IPR029052">
    <property type="entry name" value="Metallo-depent_PP-like"/>
</dbReference>
<dbReference type="eggNOG" id="COG1409">
    <property type="taxonomic scope" value="Bacteria"/>
</dbReference>
<dbReference type="KEGG" id="sfc:Spiaf_0647"/>
<reference evidence="3" key="1">
    <citation type="journal article" date="2013" name="Stand. Genomic Sci.">
        <title>Complete genome sequence of the halophilic bacterium Spirochaeta africana type strain (Z-7692(T)) from the alkaline Lake Magadi in the East African Rift.</title>
        <authorList>
            <person name="Liolos K."/>
            <person name="Abt B."/>
            <person name="Scheuner C."/>
            <person name="Teshima H."/>
            <person name="Held B."/>
            <person name="Lapidus A."/>
            <person name="Nolan M."/>
            <person name="Lucas S."/>
            <person name="Deshpande S."/>
            <person name="Cheng J.F."/>
            <person name="Tapia R."/>
            <person name="Goodwin L.A."/>
            <person name="Pitluck S."/>
            <person name="Pagani I."/>
            <person name="Ivanova N."/>
            <person name="Mavromatis K."/>
            <person name="Mikhailova N."/>
            <person name="Huntemann M."/>
            <person name="Pati A."/>
            <person name="Chen A."/>
            <person name="Palaniappan K."/>
            <person name="Land M."/>
            <person name="Rohde M."/>
            <person name="Tindall B.J."/>
            <person name="Detter J.C."/>
            <person name="Goker M."/>
            <person name="Bristow J."/>
            <person name="Eisen J.A."/>
            <person name="Markowitz V."/>
            <person name="Hugenholtz P."/>
            <person name="Woyke T."/>
            <person name="Klenk H.P."/>
            <person name="Kyrpides N.C."/>
        </authorList>
    </citation>
    <scope>NUCLEOTIDE SEQUENCE</scope>
    <source>
        <strain evidence="3">ATCC 700263 / DSM 8902 / Z-7692</strain>
    </source>
</reference>
<dbReference type="Pfam" id="PF00149">
    <property type="entry name" value="Metallophos"/>
    <property type="match status" value="1"/>
</dbReference>
<dbReference type="GO" id="GO:0016787">
    <property type="term" value="F:hydrolase activity"/>
    <property type="evidence" value="ECO:0007669"/>
    <property type="project" value="InterPro"/>
</dbReference>
<evidence type="ECO:0000259" key="1">
    <source>
        <dbReference type="Pfam" id="PF00149"/>
    </source>
</evidence>
<dbReference type="AlphaFoldDB" id="H9UGV4"/>
<dbReference type="HOGENOM" id="CLU_065964_0_0_12"/>
<dbReference type="Proteomes" id="UP000007383">
    <property type="component" value="Chromosome"/>
</dbReference>
<dbReference type="InterPro" id="IPR004843">
    <property type="entry name" value="Calcineurin-like_PHP"/>
</dbReference>
<dbReference type="SUPFAM" id="SSF56300">
    <property type="entry name" value="Metallo-dependent phosphatases"/>
    <property type="match status" value="1"/>
</dbReference>
<feature type="domain" description="Calcineurin-like phosphoesterase" evidence="1">
    <location>
        <begin position="28"/>
        <end position="206"/>
    </location>
</feature>
<proteinExistence type="predicted"/>
<dbReference type="EMBL" id="CP003282">
    <property type="protein sequence ID" value="AFG36747.1"/>
    <property type="molecule type" value="Genomic_DNA"/>
</dbReference>
<evidence type="ECO:0000313" key="2">
    <source>
        <dbReference type="EMBL" id="AFG36747.1"/>
    </source>
</evidence>
<accession>H9UGV4</accession>
<sequence>MSSFAIEMLQRLHQETPAQPLPQDRPSVIISDFHVGDGSIKDDFLHNADLTMEVLDEYYRRGFRLILNGDIEELQKFPLERIMRRWPNLYRIFERFQREDRLVRLAGNHDLQLLYDNPFPEPVLEGLRYRYQDNDIFIFHGHQASRRYSHYNDQVGWMLKHVVGRFPIRNISVSHDNRKKKKLEERVYAFANQQKILSIIGHTHRPLFESLSKTDYVKFNIERLCRQYSRATNGEKQAIHGEIMDLRTHLRNTVPDRRRDIGSIYHDGFVVPCLFNSGCVIGKRGITCIELSASELSLKYWFDKQRSRRYIRYDGYETSQLPGTSYFETVIKSEQLDYIFSRIHLLA</sequence>
<dbReference type="PATRIC" id="fig|889378.3.peg.657"/>
<evidence type="ECO:0000313" key="3">
    <source>
        <dbReference type="Proteomes" id="UP000007383"/>
    </source>
</evidence>
<dbReference type="Gene3D" id="3.60.21.10">
    <property type="match status" value="1"/>
</dbReference>
<protein>
    <recommendedName>
        <fullName evidence="1">Calcineurin-like phosphoesterase domain-containing protein</fullName>
    </recommendedName>
</protein>
<organism evidence="2 3">
    <name type="scientific">Spirochaeta africana (strain ATCC 700263 / DSM 8902 / Z-7692)</name>
    <dbReference type="NCBI Taxonomy" id="889378"/>
    <lineage>
        <taxon>Bacteria</taxon>
        <taxon>Pseudomonadati</taxon>
        <taxon>Spirochaetota</taxon>
        <taxon>Spirochaetia</taxon>
        <taxon>Spirochaetales</taxon>
        <taxon>Spirochaetaceae</taxon>
        <taxon>Spirochaeta</taxon>
    </lineage>
</organism>